<protein>
    <submittedName>
        <fullName evidence="1">Uncharacterized protein</fullName>
    </submittedName>
</protein>
<evidence type="ECO:0000313" key="2">
    <source>
        <dbReference type="Proteomes" id="UP000282837"/>
    </source>
</evidence>
<sequence>MKLSDGDQSTKGPSFRNQGRYIHAFNWAWFKKFSGDENLMTESMWDRGDPRLSKHMPQHRRLSATGDQSTLLYGTRPSSISEEILHIQRNQKI</sequence>
<dbReference type="AlphaFoldDB" id="A0A437NB33"/>
<gene>
    <name evidence="1" type="ORF">EOE18_04190</name>
</gene>
<keyword evidence="2" id="KW-1185">Reference proteome</keyword>
<name>A0A437NB33_9SPHN</name>
<dbReference type="RefSeq" id="WP_127706503.1">
    <property type="nucleotide sequence ID" value="NZ_SACO01000002.1"/>
</dbReference>
<proteinExistence type="predicted"/>
<organism evidence="1 2">
    <name type="scientific">Novosphingobium umbonatum</name>
    <dbReference type="NCBI Taxonomy" id="1908524"/>
    <lineage>
        <taxon>Bacteria</taxon>
        <taxon>Pseudomonadati</taxon>
        <taxon>Pseudomonadota</taxon>
        <taxon>Alphaproteobacteria</taxon>
        <taxon>Sphingomonadales</taxon>
        <taxon>Sphingomonadaceae</taxon>
        <taxon>Novosphingobium</taxon>
    </lineage>
</organism>
<dbReference type="Proteomes" id="UP000282837">
    <property type="component" value="Unassembled WGS sequence"/>
</dbReference>
<evidence type="ECO:0000313" key="1">
    <source>
        <dbReference type="EMBL" id="RVU07149.1"/>
    </source>
</evidence>
<reference evidence="1 2" key="1">
    <citation type="submission" date="2019-01" db="EMBL/GenBank/DDBJ databases">
        <authorList>
            <person name="Chen W.-M."/>
        </authorList>
    </citation>
    <scope>NUCLEOTIDE SEQUENCE [LARGE SCALE GENOMIC DNA]</scope>
    <source>
        <strain evidence="1 2">FSY-9</strain>
    </source>
</reference>
<accession>A0A437NB33</accession>
<dbReference type="EMBL" id="SACO01000002">
    <property type="protein sequence ID" value="RVU07149.1"/>
    <property type="molecule type" value="Genomic_DNA"/>
</dbReference>
<comment type="caution">
    <text evidence="1">The sequence shown here is derived from an EMBL/GenBank/DDBJ whole genome shotgun (WGS) entry which is preliminary data.</text>
</comment>